<reference evidence="2 3" key="1">
    <citation type="submission" date="2023-10" db="EMBL/GenBank/DDBJ databases">
        <title>Saccharopolyspora sp. nov., isolated from mangrove soil.</title>
        <authorList>
            <person name="Lu Y."/>
            <person name="Liu W."/>
        </authorList>
    </citation>
    <scope>NUCLEOTIDE SEQUENCE [LARGE SCALE GENOMIC DNA]</scope>
    <source>
        <strain evidence="2 3">S2-29</strain>
    </source>
</reference>
<feature type="transmembrane region" description="Helical" evidence="1">
    <location>
        <begin position="31"/>
        <end position="51"/>
    </location>
</feature>
<keyword evidence="1" id="KW-1133">Transmembrane helix</keyword>
<evidence type="ECO:0000313" key="3">
    <source>
        <dbReference type="Proteomes" id="UP001327093"/>
    </source>
</evidence>
<dbReference type="Proteomes" id="UP001327093">
    <property type="component" value="Unassembled WGS sequence"/>
</dbReference>
<keyword evidence="1" id="KW-0812">Transmembrane</keyword>
<protein>
    <submittedName>
        <fullName evidence="2">Uncharacterized protein</fullName>
    </submittedName>
</protein>
<evidence type="ECO:0000256" key="1">
    <source>
        <dbReference type="SAM" id="Phobius"/>
    </source>
</evidence>
<accession>A0ABU6ABJ2</accession>
<gene>
    <name evidence="2" type="ORF">R4I43_16055</name>
</gene>
<comment type="caution">
    <text evidence="2">The sequence shown here is derived from an EMBL/GenBank/DDBJ whole genome shotgun (WGS) entry which is preliminary data.</text>
</comment>
<dbReference type="EMBL" id="JAWLNX010000010">
    <property type="protein sequence ID" value="MEB3368922.1"/>
    <property type="molecule type" value="Genomic_DNA"/>
</dbReference>
<organism evidence="2 3">
    <name type="scientific">Saccharopolyspora mangrovi</name>
    <dbReference type="NCBI Taxonomy" id="3082379"/>
    <lineage>
        <taxon>Bacteria</taxon>
        <taxon>Bacillati</taxon>
        <taxon>Actinomycetota</taxon>
        <taxon>Actinomycetes</taxon>
        <taxon>Pseudonocardiales</taxon>
        <taxon>Pseudonocardiaceae</taxon>
        <taxon>Saccharopolyspora</taxon>
    </lineage>
</organism>
<evidence type="ECO:0000313" key="2">
    <source>
        <dbReference type="EMBL" id="MEB3368922.1"/>
    </source>
</evidence>
<keyword evidence="1" id="KW-0472">Membrane</keyword>
<proteinExistence type="predicted"/>
<name>A0ABU6ABJ2_9PSEU</name>
<dbReference type="RefSeq" id="WP_324266418.1">
    <property type="nucleotide sequence ID" value="NZ_JAWLNX010000010.1"/>
</dbReference>
<sequence>MPDLPTPRTGEVDELERHSGTATKLFDVRTVIGGLFLLYGVMIGGAGLLATEADLTKAQGININLWTGVSMFVVGALFLLWMRLRPAT</sequence>
<keyword evidence="3" id="KW-1185">Reference proteome</keyword>
<feature type="transmembrane region" description="Helical" evidence="1">
    <location>
        <begin position="63"/>
        <end position="82"/>
    </location>
</feature>